<evidence type="ECO:0000256" key="1">
    <source>
        <dbReference type="ARBA" id="ARBA00004370"/>
    </source>
</evidence>
<dbReference type="RefSeq" id="XP_008713702.1">
    <property type="nucleotide sequence ID" value="XM_008715480.1"/>
</dbReference>
<evidence type="ECO:0000313" key="12">
    <source>
        <dbReference type="Proteomes" id="UP000030752"/>
    </source>
</evidence>
<comment type="subcellular location">
    <subcellularLocation>
        <location evidence="1">Membrane</location>
    </subcellularLocation>
</comment>
<evidence type="ECO:0000256" key="8">
    <source>
        <dbReference type="SAM" id="Phobius"/>
    </source>
</evidence>
<dbReference type="GeneID" id="19978150"/>
<evidence type="ECO:0000259" key="10">
    <source>
        <dbReference type="SMART" id="SM00665"/>
    </source>
</evidence>
<feature type="transmembrane region" description="Helical" evidence="8">
    <location>
        <begin position="212"/>
        <end position="233"/>
    </location>
</feature>
<dbReference type="EMBL" id="KI635846">
    <property type="protein sequence ID" value="ETN44260.1"/>
    <property type="molecule type" value="Genomic_DNA"/>
</dbReference>
<feature type="transmembrane region" description="Helical" evidence="8">
    <location>
        <begin position="174"/>
        <end position="192"/>
    </location>
</feature>
<organism evidence="11 12">
    <name type="scientific">Cyphellophora europaea (strain CBS 101466)</name>
    <name type="common">Phialophora europaea</name>
    <dbReference type="NCBI Taxonomy" id="1220924"/>
    <lineage>
        <taxon>Eukaryota</taxon>
        <taxon>Fungi</taxon>
        <taxon>Dikarya</taxon>
        <taxon>Ascomycota</taxon>
        <taxon>Pezizomycotina</taxon>
        <taxon>Eurotiomycetes</taxon>
        <taxon>Chaetothyriomycetidae</taxon>
        <taxon>Chaetothyriales</taxon>
        <taxon>Cyphellophoraceae</taxon>
        <taxon>Cyphellophora</taxon>
    </lineage>
</organism>
<keyword evidence="3 8" id="KW-0812">Transmembrane</keyword>
<keyword evidence="12" id="KW-1185">Reference proteome</keyword>
<dbReference type="SMART" id="SM00665">
    <property type="entry name" value="B561"/>
    <property type="match status" value="1"/>
</dbReference>
<keyword evidence="9" id="KW-0732">Signal</keyword>
<dbReference type="Gene3D" id="1.20.120.1770">
    <property type="match status" value="1"/>
</dbReference>
<feature type="transmembrane region" description="Helical" evidence="8">
    <location>
        <begin position="107"/>
        <end position="130"/>
    </location>
</feature>
<sequence length="298" mass="31997">MANVLAAILLVAVVKADSYNGYGWNRDGGGRGWRYGDDNDDDDDGDGNSIYGDEANGFGLGSAASFDRANNVLIAHAIVASAVWVLFVPWAALILRINLKSPIVLKLHAGLQIFSYLVYIAGAGMGIWLAQQMAPYGVWNDVHPRLGLAILAIAFFQPIFGFVHHRIFKKRGRVHLWVGRSLIVLGIINGGLGIRLTSFSPFRTDAQTRTSAIVYGVIAGVMFALYALLVAMFETRRKRAQGKAPPYNIAQQKGLPSYEESQSSASSLASRQNTGGYNGTGPAPTAAPIPGGNAPRYS</sequence>
<evidence type="ECO:0000256" key="2">
    <source>
        <dbReference type="ARBA" id="ARBA00022448"/>
    </source>
</evidence>
<dbReference type="OrthoDB" id="19261at2759"/>
<dbReference type="Proteomes" id="UP000030752">
    <property type="component" value="Unassembled WGS sequence"/>
</dbReference>
<feature type="domain" description="Cytochrome b561" evidence="10">
    <location>
        <begin position="75"/>
        <end position="194"/>
    </location>
</feature>
<dbReference type="HOGENOM" id="CLU_065428_0_0_1"/>
<evidence type="ECO:0000256" key="7">
    <source>
        <dbReference type="SAM" id="MobiDB-lite"/>
    </source>
</evidence>
<dbReference type="AlphaFoldDB" id="W2S6K3"/>
<dbReference type="InParanoid" id="W2S6K3"/>
<proteinExistence type="predicted"/>
<feature type="region of interest" description="Disordered" evidence="7">
    <location>
        <begin position="243"/>
        <end position="298"/>
    </location>
</feature>
<accession>W2S6K3</accession>
<name>W2S6K3_CYPE1</name>
<dbReference type="CDD" id="cd08760">
    <property type="entry name" value="Cyt_b561_FRRS1_like"/>
    <property type="match status" value="1"/>
</dbReference>
<keyword evidence="2" id="KW-0813">Transport</keyword>
<dbReference type="GO" id="GO:0016020">
    <property type="term" value="C:membrane"/>
    <property type="evidence" value="ECO:0007669"/>
    <property type="project" value="UniProtKB-SubCell"/>
</dbReference>
<evidence type="ECO:0000313" key="11">
    <source>
        <dbReference type="EMBL" id="ETN44260.1"/>
    </source>
</evidence>
<dbReference type="eggNOG" id="ENOG502SPC9">
    <property type="taxonomic scope" value="Eukaryota"/>
</dbReference>
<evidence type="ECO:0000256" key="9">
    <source>
        <dbReference type="SAM" id="SignalP"/>
    </source>
</evidence>
<evidence type="ECO:0000256" key="6">
    <source>
        <dbReference type="ARBA" id="ARBA00023136"/>
    </source>
</evidence>
<gene>
    <name evidence="11" type="ORF">HMPREF1541_10811</name>
</gene>
<protein>
    <recommendedName>
        <fullName evidence="10">Cytochrome b561 domain-containing protein</fullName>
    </recommendedName>
</protein>
<feature type="signal peptide" evidence="9">
    <location>
        <begin position="1"/>
        <end position="16"/>
    </location>
</feature>
<keyword evidence="5 8" id="KW-1133">Transmembrane helix</keyword>
<keyword evidence="4" id="KW-0249">Electron transport</keyword>
<evidence type="ECO:0000256" key="4">
    <source>
        <dbReference type="ARBA" id="ARBA00022982"/>
    </source>
</evidence>
<feature type="transmembrane region" description="Helical" evidence="8">
    <location>
        <begin position="73"/>
        <end position="95"/>
    </location>
</feature>
<evidence type="ECO:0000256" key="5">
    <source>
        <dbReference type="ARBA" id="ARBA00022989"/>
    </source>
</evidence>
<keyword evidence="6 8" id="KW-0472">Membrane</keyword>
<feature type="compositionally biased region" description="Low complexity" evidence="7">
    <location>
        <begin position="257"/>
        <end position="298"/>
    </location>
</feature>
<feature type="transmembrane region" description="Helical" evidence="8">
    <location>
        <begin position="142"/>
        <end position="162"/>
    </location>
</feature>
<dbReference type="PANTHER" id="PTHR47797:SF1">
    <property type="entry name" value="CYTOCHROME B561 DOMAIN-CONTAINING PROTEIN-RELATED"/>
    <property type="match status" value="1"/>
</dbReference>
<reference evidence="11 12" key="1">
    <citation type="submission" date="2013-03" db="EMBL/GenBank/DDBJ databases">
        <title>The Genome Sequence of Phialophora europaea CBS 101466.</title>
        <authorList>
            <consortium name="The Broad Institute Genomics Platform"/>
            <person name="Cuomo C."/>
            <person name="de Hoog S."/>
            <person name="Gorbushina A."/>
            <person name="Walker B."/>
            <person name="Young S.K."/>
            <person name="Zeng Q."/>
            <person name="Gargeya S."/>
            <person name="Fitzgerald M."/>
            <person name="Haas B."/>
            <person name="Abouelleil A."/>
            <person name="Allen A.W."/>
            <person name="Alvarado L."/>
            <person name="Arachchi H.M."/>
            <person name="Berlin A.M."/>
            <person name="Chapman S.B."/>
            <person name="Gainer-Dewar J."/>
            <person name="Goldberg J."/>
            <person name="Griggs A."/>
            <person name="Gujja S."/>
            <person name="Hansen M."/>
            <person name="Howarth C."/>
            <person name="Imamovic A."/>
            <person name="Ireland A."/>
            <person name="Larimer J."/>
            <person name="McCowan C."/>
            <person name="Murphy C."/>
            <person name="Pearson M."/>
            <person name="Poon T.W."/>
            <person name="Priest M."/>
            <person name="Roberts A."/>
            <person name="Saif S."/>
            <person name="Shea T."/>
            <person name="Sisk P."/>
            <person name="Sykes S."/>
            <person name="Wortman J."/>
            <person name="Nusbaum C."/>
            <person name="Birren B."/>
        </authorList>
    </citation>
    <scope>NUCLEOTIDE SEQUENCE [LARGE SCALE GENOMIC DNA]</scope>
    <source>
        <strain evidence="11 12">CBS 101466</strain>
    </source>
</reference>
<feature type="chain" id="PRO_5004824326" description="Cytochrome b561 domain-containing protein" evidence="9">
    <location>
        <begin position="17"/>
        <end position="298"/>
    </location>
</feature>
<dbReference type="STRING" id="1220924.W2S6K3"/>
<dbReference type="InterPro" id="IPR006593">
    <property type="entry name" value="Cyt_b561/ferric_Rdtase_TM"/>
</dbReference>
<evidence type="ECO:0000256" key="3">
    <source>
        <dbReference type="ARBA" id="ARBA00022692"/>
    </source>
</evidence>
<dbReference type="PANTHER" id="PTHR47797">
    <property type="entry name" value="DEHYDROGENASE, PUTATIVE (AFU_ORTHOLOGUE AFUA_8G05805)-RELATED"/>
    <property type="match status" value="1"/>
</dbReference>
<dbReference type="VEuPathDB" id="FungiDB:HMPREF1541_10811"/>